<evidence type="ECO:0000313" key="11">
    <source>
        <dbReference type="Proteomes" id="UP001560267"/>
    </source>
</evidence>
<comment type="catalytic activity">
    <reaction evidence="7 8">
        <text>5-amino-1-(5-phospho-D-ribosyl)imidazole-4-carboxylate + L-aspartate + ATP = (2S)-2-[5-amino-1-(5-phospho-beta-D-ribosyl)imidazole-4-carboxamido]succinate + ADP + phosphate + 2 H(+)</text>
        <dbReference type="Rhea" id="RHEA:22628"/>
        <dbReference type="ChEBI" id="CHEBI:15378"/>
        <dbReference type="ChEBI" id="CHEBI:29991"/>
        <dbReference type="ChEBI" id="CHEBI:30616"/>
        <dbReference type="ChEBI" id="CHEBI:43474"/>
        <dbReference type="ChEBI" id="CHEBI:58443"/>
        <dbReference type="ChEBI" id="CHEBI:77657"/>
        <dbReference type="ChEBI" id="CHEBI:456216"/>
        <dbReference type="EC" id="6.3.2.6"/>
    </reaction>
</comment>
<dbReference type="PROSITE" id="PS01058">
    <property type="entry name" value="SAICAR_SYNTHETASE_2"/>
    <property type="match status" value="1"/>
</dbReference>
<evidence type="ECO:0000256" key="5">
    <source>
        <dbReference type="ARBA" id="ARBA00022755"/>
    </source>
</evidence>
<dbReference type="PANTHER" id="PTHR43700:SF1">
    <property type="entry name" value="PHOSPHORIBOSYLAMINOIMIDAZOLE-SUCCINOCARBOXAMIDE SYNTHASE"/>
    <property type="match status" value="1"/>
</dbReference>
<dbReference type="InterPro" id="IPR028923">
    <property type="entry name" value="SAICAR_synt/ADE2_N"/>
</dbReference>
<keyword evidence="3 8" id="KW-0436">Ligase</keyword>
<dbReference type="EC" id="6.3.2.6" evidence="8"/>
<dbReference type="NCBIfam" id="NF010568">
    <property type="entry name" value="PRK13961.1"/>
    <property type="match status" value="1"/>
</dbReference>
<dbReference type="PANTHER" id="PTHR43700">
    <property type="entry name" value="PHOSPHORIBOSYLAMINOIMIDAZOLE-SUCCINOCARBOXAMIDE SYNTHASE"/>
    <property type="match status" value="1"/>
</dbReference>
<accession>A0ABV3Y4R8</accession>
<dbReference type="HAMAP" id="MF_00137">
    <property type="entry name" value="SAICAR_synth"/>
    <property type="match status" value="1"/>
</dbReference>
<keyword evidence="5 8" id="KW-0658">Purine biosynthesis</keyword>
<evidence type="ECO:0000256" key="2">
    <source>
        <dbReference type="ARBA" id="ARBA00010190"/>
    </source>
</evidence>
<feature type="domain" description="SAICAR synthetase/ADE2 N-terminal" evidence="9">
    <location>
        <begin position="6"/>
        <end position="241"/>
    </location>
</feature>
<evidence type="ECO:0000259" key="9">
    <source>
        <dbReference type="Pfam" id="PF01259"/>
    </source>
</evidence>
<keyword evidence="4 8" id="KW-0547">Nucleotide-binding</keyword>
<reference evidence="10 11" key="1">
    <citation type="submission" date="2024-07" db="EMBL/GenBank/DDBJ databases">
        <title>Draft Genome Sequence of Ferrimicrobium acidiphilum Strain YE2023, Isolated from a Pulp of Bioleach Reactor.</title>
        <authorList>
            <person name="Elkina Y.A."/>
            <person name="Bulaeva A.G."/>
            <person name="Beletsky A.V."/>
            <person name="Mardanov A.V."/>
        </authorList>
    </citation>
    <scope>NUCLEOTIDE SEQUENCE [LARGE SCALE GENOMIC DNA]</scope>
    <source>
        <strain evidence="10 11">YE2023</strain>
    </source>
</reference>
<protein>
    <recommendedName>
        <fullName evidence="8">Phosphoribosylaminoimidazole-succinocarboxamide synthase</fullName>
        <ecNumber evidence="8">6.3.2.6</ecNumber>
    </recommendedName>
    <alternativeName>
        <fullName evidence="8">SAICAR synthetase</fullName>
    </alternativeName>
</protein>
<dbReference type="CDD" id="cd01414">
    <property type="entry name" value="SAICAR_synt_Sc"/>
    <property type="match status" value="1"/>
</dbReference>
<comment type="caution">
    <text evidence="10">The sequence shown here is derived from an EMBL/GenBank/DDBJ whole genome shotgun (WGS) entry which is preliminary data.</text>
</comment>
<proteinExistence type="inferred from homology"/>
<dbReference type="EMBL" id="JBFSHR010000061">
    <property type="protein sequence ID" value="MEX6430561.1"/>
    <property type="molecule type" value="Genomic_DNA"/>
</dbReference>
<dbReference type="Gene3D" id="3.30.470.20">
    <property type="entry name" value="ATP-grasp fold, B domain"/>
    <property type="match status" value="1"/>
</dbReference>
<dbReference type="Pfam" id="PF01259">
    <property type="entry name" value="SAICAR_synt"/>
    <property type="match status" value="1"/>
</dbReference>
<dbReference type="SUPFAM" id="SSF56104">
    <property type="entry name" value="SAICAR synthase-like"/>
    <property type="match status" value="1"/>
</dbReference>
<dbReference type="GO" id="GO:0004639">
    <property type="term" value="F:phosphoribosylaminoimidazolesuccinocarboxamide synthase activity"/>
    <property type="evidence" value="ECO:0007669"/>
    <property type="project" value="UniProtKB-EC"/>
</dbReference>
<evidence type="ECO:0000313" key="10">
    <source>
        <dbReference type="EMBL" id="MEX6430561.1"/>
    </source>
</evidence>
<evidence type="ECO:0000256" key="8">
    <source>
        <dbReference type="HAMAP-Rule" id="MF_00137"/>
    </source>
</evidence>
<dbReference type="InterPro" id="IPR018236">
    <property type="entry name" value="SAICAR_synthetase_CS"/>
</dbReference>
<dbReference type="Proteomes" id="UP001560267">
    <property type="component" value="Unassembled WGS sequence"/>
</dbReference>
<comment type="pathway">
    <text evidence="1 8">Purine metabolism; IMP biosynthesis via de novo pathway; 5-amino-1-(5-phospho-D-ribosyl)imidazole-4-carboxamide from 5-amino-1-(5-phospho-D-ribosyl)imidazole-4-carboxylate: step 1/2.</text>
</comment>
<organism evidence="10 11">
    <name type="scientific">Ferrimicrobium acidiphilum</name>
    <dbReference type="NCBI Taxonomy" id="121039"/>
    <lineage>
        <taxon>Bacteria</taxon>
        <taxon>Bacillati</taxon>
        <taxon>Actinomycetota</taxon>
        <taxon>Acidimicrobiia</taxon>
        <taxon>Acidimicrobiales</taxon>
        <taxon>Acidimicrobiaceae</taxon>
        <taxon>Ferrimicrobium</taxon>
    </lineage>
</organism>
<keyword evidence="11" id="KW-1185">Reference proteome</keyword>
<keyword evidence="6 8" id="KW-0067">ATP-binding</keyword>
<evidence type="ECO:0000256" key="1">
    <source>
        <dbReference type="ARBA" id="ARBA00004672"/>
    </source>
</evidence>
<comment type="similarity">
    <text evidence="2 8">Belongs to the SAICAR synthetase family.</text>
</comment>
<sequence length="297" mass="32883">MDLDLLASGKVREVYAVRDHPSQLLMVATDRISAYDRVFDEPVIDKGRLLSAISATAFMSISDRFRTHFISIAEDVAPHFLGRATLVERATMVPVECVARGYLVGSAYELYRRTGEVQGVKLPPGLSFGDRLAEPIFTPTTKESEGHDQALTSAQLRHRHGTEVAQALEELTTEIYQALAAWFCERGLTLVDSKFEFGWIGDQLALADEIATPDSSRIVRGEPGANPVWLDKQLLRDWLSQQGFRGDGPAPSLDHEVITKVRSAYIEVYESLSGRSFADWPGQSRAYRGVASPASLR</sequence>
<name>A0ABV3Y4R8_9ACTN</name>
<evidence type="ECO:0000256" key="7">
    <source>
        <dbReference type="ARBA" id="ARBA00048475"/>
    </source>
</evidence>
<evidence type="ECO:0000256" key="3">
    <source>
        <dbReference type="ARBA" id="ARBA00022598"/>
    </source>
</evidence>
<evidence type="ECO:0000256" key="4">
    <source>
        <dbReference type="ARBA" id="ARBA00022741"/>
    </source>
</evidence>
<gene>
    <name evidence="8" type="primary">purC</name>
    <name evidence="10" type="ORF">AB6A68_12065</name>
</gene>
<evidence type="ECO:0000256" key="6">
    <source>
        <dbReference type="ARBA" id="ARBA00022840"/>
    </source>
</evidence>
<dbReference type="Gene3D" id="3.30.200.20">
    <property type="entry name" value="Phosphorylase Kinase, domain 1"/>
    <property type="match status" value="1"/>
</dbReference>
<dbReference type="RefSeq" id="WP_369084857.1">
    <property type="nucleotide sequence ID" value="NZ_JBFSHR010000061.1"/>
</dbReference>